<dbReference type="Gene3D" id="2.170.120.30">
    <property type="match status" value="1"/>
</dbReference>
<reference evidence="2 3" key="1">
    <citation type="submission" date="2019-07" db="EMBL/GenBank/DDBJ databases">
        <authorList>
            <person name="Hibberd C M."/>
            <person name="Gehrig L. J."/>
            <person name="Chang H.-W."/>
            <person name="Venkatesh S."/>
        </authorList>
    </citation>
    <scope>NUCLEOTIDE SEQUENCE [LARGE SCALE GENOMIC DNA]</scope>
    <source>
        <strain evidence="2">Streptococcus_constellatus_SS_Bg39</strain>
    </source>
</reference>
<accession>A0A564SBN8</accession>
<evidence type="ECO:0000313" key="3">
    <source>
        <dbReference type="Proteomes" id="UP000385544"/>
    </source>
</evidence>
<keyword evidence="1" id="KW-1133">Transmembrane helix</keyword>
<dbReference type="OrthoDB" id="2960905at2"/>
<evidence type="ECO:0000313" key="2">
    <source>
        <dbReference type="EMBL" id="VUW92193.1"/>
    </source>
</evidence>
<dbReference type="EMBL" id="CABHMZ010000003">
    <property type="protein sequence ID" value="VUW92193.1"/>
    <property type="molecule type" value="Genomic_DNA"/>
</dbReference>
<dbReference type="InterPro" id="IPR053154">
    <property type="entry name" value="c-di-AMP_regulator"/>
</dbReference>
<feature type="transmembrane region" description="Helical" evidence="1">
    <location>
        <begin position="7"/>
        <end position="24"/>
    </location>
</feature>
<dbReference type="RefSeq" id="WP_144207406.1">
    <property type="nucleotide sequence ID" value="NZ_CABHMZ010000003.1"/>
</dbReference>
<evidence type="ECO:0000256" key="1">
    <source>
        <dbReference type="SAM" id="Phobius"/>
    </source>
</evidence>
<name>A0A564SBN8_STRCV</name>
<proteinExistence type="predicted"/>
<dbReference type="PANTHER" id="PTHR37804:SF1">
    <property type="entry name" value="CDAA REGULATORY PROTEIN CDAR"/>
    <property type="match status" value="1"/>
</dbReference>
<dbReference type="AlphaFoldDB" id="A0A564SBN8"/>
<dbReference type="InterPro" id="IPR012505">
    <property type="entry name" value="YbbR"/>
</dbReference>
<dbReference type="Pfam" id="PF07949">
    <property type="entry name" value="YbbR"/>
    <property type="match status" value="2"/>
</dbReference>
<dbReference type="Gene3D" id="2.170.120.40">
    <property type="entry name" value="YbbR-like domain"/>
    <property type="match status" value="1"/>
</dbReference>
<gene>
    <name evidence="2" type="ORF">SCSS39_00330</name>
</gene>
<keyword evidence="1" id="KW-0472">Membrane</keyword>
<sequence length="245" mass="26299">MKNRKQIWYIVSSIFFAAVLFIYATTTNYQNNSSARQTTSETYTNTLPSVPIDIKYDSEKYFISGFSSEVSVVLTGSNRVTLASEMQESTRKFKVVADLTKATEGTREVPLAIKNLPSGLTATVTPAKITVKVGKKASKSFEVKTTISSAQLANGLTVDRVTVGDNKVTVTSDEDTLDKVDHVEAIVPTSEKIYGNYTGNASLQAVDASGTVLPSVITPYETSIKITVKSANTSSSSSSSTNSSN</sequence>
<protein>
    <submittedName>
        <fullName evidence="2">YbbR-like protein</fullName>
    </submittedName>
</protein>
<organism evidence="2 3">
    <name type="scientific">Streptococcus constellatus</name>
    <dbReference type="NCBI Taxonomy" id="76860"/>
    <lineage>
        <taxon>Bacteria</taxon>
        <taxon>Bacillati</taxon>
        <taxon>Bacillota</taxon>
        <taxon>Bacilli</taxon>
        <taxon>Lactobacillales</taxon>
        <taxon>Streptococcaceae</taxon>
        <taxon>Streptococcus</taxon>
        <taxon>Streptococcus anginosus group</taxon>
    </lineage>
</organism>
<dbReference type="PANTHER" id="PTHR37804">
    <property type="entry name" value="CDAA REGULATORY PROTEIN CDAR"/>
    <property type="match status" value="1"/>
</dbReference>
<keyword evidence="1" id="KW-0812">Transmembrane</keyword>
<dbReference type="Proteomes" id="UP000385544">
    <property type="component" value="Unassembled WGS sequence"/>
</dbReference>